<keyword evidence="3" id="KW-1185">Reference proteome</keyword>
<evidence type="ECO:0008006" key="4">
    <source>
        <dbReference type="Google" id="ProtNLM"/>
    </source>
</evidence>
<dbReference type="AlphaFoldDB" id="A0A3N6PTU4"/>
<keyword evidence="1" id="KW-1133">Transmembrane helix</keyword>
<organism evidence="2 3">
    <name type="scientific">Paraburkholderia dinghuensis</name>
    <dbReference type="NCBI Taxonomy" id="2305225"/>
    <lineage>
        <taxon>Bacteria</taxon>
        <taxon>Pseudomonadati</taxon>
        <taxon>Pseudomonadota</taxon>
        <taxon>Betaproteobacteria</taxon>
        <taxon>Burkholderiales</taxon>
        <taxon>Burkholderiaceae</taxon>
        <taxon>Paraburkholderia</taxon>
    </lineage>
</organism>
<comment type="caution">
    <text evidence="2">The sequence shown here is derived from an EMBL/GenBank/DDBJ whole genome shotgun (WGS) entry which is preliminary data.</text>
</comment>
<dbReference type="Proteomes" id="UP000272778">
    <property type="component" value="Unassembled WGS sequence"/>
</dbReference>
<proteinExistence type="predicted"/>
<name>A0A3N6PTU4_9BURK</name>
<keyword evidence="1" id="KW-0812">Transmembrane</keyword>
<feature type="transmembrane region" description="Helical" evidence="1">
    <location>
        <begin position="21"/>
        <end position="39"/>
    </location>
</feature>
<reference evidence="2 3" key="1">
    <citation type="submission" date="2018-11" db="EMBL/GenBank/DDBJ databases">
        <title>Paraburkholderia sp. DHOA04, isolated from soil.</title>
        <authorList>
            <person name="Gao Z.-H."/>
            <person name="Qiu L.-H."/>
            <person name="Fu J.-C."/>
        </authorList>
    </citation>
    <scope>NUCLEOTIDE SEQUENCE [LARGE SCALE GENOMIC DNA]</scope>
    <source>
        <strain evidence="2 3">DHOA04</strain>
    </source>
</reference>
<sequence>MMPDLHIDFGQRQQRPARAGIALLGVALVLTCVAVVHFWSAQDTRERQDAALDAQRQASFVKSHAPKTAPTPAQKLAQTQAAAVLRELTVPWQDLLSIVEDYRNQDVALIGIDQNPALSQIRITAEAKNLDAMVAYLRYLQTSVLLRQAVLNEHLVETNVPGNPVRFQITAVWGKP</sequence>
<keyword evidence="1" id="KW-0472">Membrane</keyword>
<gene>
    <name evidence="2" type="ORF">D1Y85_15620</name>
</gene>
<dbReference type="EMBL" id="RQIS01000010">
    <property type="protein sequence ID" value="RQH05480.1"/>
    <property type="molecule type" value="Genomic_DNA"/>
</dbReference>
<evidence type="ECO:0000313" key="3">
    <source>
        <dbReference type="Proteomes" id="UP000272778"/>
    </source>
</evidence>
<protein>
    <recommendedName>
        <fullName evidence="4">Pilus assembly protein</fullName>
    </recommendedName>
</protein>
<accession>A0A3N6PTU4</accession>
<evidence type="ECO:0000313" key="2">
    <source>
        <dbReference type="EMBL" id="RQH05480.1"/>
    </source>
</evidence>
<dbReference type="OrthoDB" id="8703192at2"/>
<evidence type="ECO:0000256" key="1">
    <source>
        <dbReference type="SAM" id="Phobius"/>
    </source>
</evidence>
<dbReference type="RefSeq" id="WP_124151967.1">
    <property type="nucleotide sequence ID" value="NZ_RQIS01000010.1"/>
</dbReference>